<dbReference type="GO" id="GO:0016887">
    <property type="term" value="F:ATP hydrolysis activity"/>
    <property type="evidence" value="ECO:0007669"/>
    <property type="project" value="InterPro"/>
</dbReference>
<dbReference type="PROSITE" id="PS00211">
    <property type="entry name" value="ABC_TRANSPORTER_1"/>
    <property type="match status" value="2"/>
</dbReference>
<dbReference type="AlphaFoldDB" id="A0AAU4JYM4"/>
<protein>
    <submittedName>
        <fullName evidence="6">ABC transporter ATP-binding protein</fullName>
    </submittedName>
</protein>
<dbReference type="InterPro" id="IPR050319">
    <property type="entry name" value="ABC_transp_ATP-bind"/>
</dbReference>
<evidence type="ECO:0000256" key="2">
    <source>
        <dbReference type="ARBA" id="ARBA00022448"/>
    </source>
</evidence>
<dbReference type="GO" id="GO:0055085">
    <property type="term" value="P:transmembrane transport"/>
    <property type="evidence" value="ECO:0007669"/>
    <property type="project" value="UniProtKB-ARBA"/>
</dbReference>
<dbReference type="InterPro" id="IPR003439">
    <property type="entry name" value="ABC_transporter-like_ATP-bd"/>
</dbReference>
<accession>A0AAU4JYM4</accession>
<dbReference type="CDD" id="cd03257">
    <property type="entry name" value="ABC_NikE_OppD_transporters"/>
    <property type="match status" value="2"/>
</dbReference>
<evidence type="ECO:0000313" key="7">
    <source>
        <dbReference type="Proteomes" id="UP001432128"/>
    </source>
</evidence>
<comment type="similarity">
    <text evidence="1">Belongs to the ABC transporter superfamily.</text>
</comment>
<name>A0AAU4JYM4_9NOCA</name>
<evidence type="ECO:0000313" key="6">
    <source>
        <dbReference type="EMBL" id="WUM18898.1"/>
    </source>
</evidence>
<dbReference type="EMBL" id="CP108021">
    <property type="protein sequence ID" value="WUM18898.1"/>
    <property type="molecule type" value="Genomic_DNA"/>
</dbReference>
<dbReference type="InterPro" id="IPR017871">
    <property type="entry name" value="ABC_transporter-like_CS"/>
</dbReference>
<gene>
    <name evidence="6" type="ORF">OG579_14325</name>
</gene>
<proteinExistence type="inferred from homology"/>
<dbReference type="PANTHER" id="PTHR43776">
    <property type="entry name" value="TRANSPORT ATP-BINDING PROTEIN"/>
    <property type="match status" value="1"/>
</dbReference>
<reference evidence="6 7" key="1">
    <citation type="submission" date="2022-10" db="EMBL/GenBank/DDBJ databases">
        <title>The complete genomes of actinobacterial strains from the NBC collection.</title>
        <authorList>
            <person name="Joergensen T.S."/>
            <person name="Alvarez Arevalo M."/>
            <person name="Sterndorff E.B."/>
            <person name="Faurdal D."/>
            <person name="Vuksanovic O."/>
            <person name="Mourched A.-S."/>
            <person name="Charusanti P."/>
            <person name="Shaw S."/>
            <person name="Blin K."/>
            <person name="Weber T."/>
        </authorList>
    </citation>
    <scope>NUCLEOTIDE SEQUENCE [LARGE SCALE GENOMIC DNA]</scope>
    <source>
        <strain evidence="6 7">NBC_00319</strain>
    </source>
</reference>
<evidence type="ECO:0000256" key="1">
    <source>
        <dbReference type="ARBA" id="ARBA00005417"/>
    </source>
</evidence>
<dbReference type="Gene3D" id="3.40.50.300">
    <property type="entry name" value="P-loop containing nucleotide triphosphate hydrolases"/>
    <property type="match status" value="2"/>
</dbReference>
<evidence type="ECO:0000256" key="4">
    <source>
        <dbReference type="ARBA" id="ARBA00022840"/>
    </source>
</evidence>
<dbReference type="PROSITE" id="PS50893">
    <property type="entry name" value="ABC_TRANSPORTER_2"/>
    <property type="match status" value="2"/>
</dbReference>
<evidence type="ECO:0000256" key="3">
    <source>
        <dbReference type="ARBA" id="ARBA00022741"/>
    </source>
</evidence>
<keyword evidence="4 6" id="KW-0067">ATP-binding</keyword>
<dbReference type="RefSeq" id="WP_328856473.1">
    <property type="nucleotide sequence ID" value="NZ_CP108021.1"/>
</dbReference>
<feature type="domain" description="ABC transporter" evidence="5">
    <location>
        <begin position="287"/>
        <end position="524"/>
    </location>
</feature>
<dbReference type="InterPro" id="IPR003593">
    <property type="entry name" value="AAA+_ATPase"/>
</dbReference>
<dbReference type="InterPro" id="IPR027417">
    <property type="entry name" value="P-loop_NTPase"/>
</dbReference>
<dbReference type="Proteomes" id="UP001432128">
    <property type="component" value="Chromosome"/>
</dbReference>
<dbReference type="SUPFAM" id="SSF52540">
    <property type="entry name" value="P-loop containing nucleoside triphosphate hydrolases"/>
    <property type="match status" value="2"/>
</dbReference>
<dbReference type="KEGG" id="whr:OG579_14325"/>
<dbReference type="GO" id="GO:0005524">
    <property type="term" value="F:ATP binding"/>
    <property type="evidence" value="ECO:0007669"/>
    <property type="project" value="UniProtKB-KW"/>
</dbReference>
<dbReference type="Pfam" id="PF00005">
    <property type="entry name" value="ABC_tran"/>
    <property type="match status" value="2"/>
</dbReference>
<evidence type="ECO:0000259" key="5">
    <source>
        <dbReference type="PROSITE" id="PS50893"/>
    </source>
</evidence>
<feature type="domain" description="ABC transporter" evidence="5">
    <location>
        <begin position="23"/>
        <end position="265"/>
    </location>
</feature>
<organism evidence="6 7">
    <name type="scientific">Williamsia herbipolensis</name>
    <dbReference type="NCBI Taxonomy" id="1603258"/>
    <lineage>
        <taxon>Bacteria</taxon>
        <taxon>Bacillati</taxon>
        <taxon>Actinomycetota</taxon>
        <taxon>Actinomycetes</taxon>
        <taxon>Mycobacteriales</taxon>
        <taxon>Nocardiaceae</taxon>
        <taxon>Williamsia</taxon>
    </lineage>
</organism>
<keyword evidence="7" id="KW-1185">Reference proteome</keyword>
<dbReference type="PANTHER" id="PTHR43776:SF7">
    <property type="entry name" value="D,D-DIPEPTIDE TRANSPORT ATP-BINDING PROTEIN DDPF-RELATED"/>
    <property type="match status" value="1"/>
</dbReference>
<dbReference type="SMART" id="SM00382">
    <property type="entry name" value="AAA"/>
    <property type="match status" value="2"/>
</dbReference>
<keyword evidence="3" id="KW-0547">Nucleotide-binding</keyword>
<keyword evidence="2" id="KW-0813">Transport</keyword>
<sequence>MSTTTAVSAAPQTPSVADADTLVRIENLRIAFGDTEVVHGVDLSVRRGEVLAIVGESGSGKSVTTRSLVGLAGVGARIAADRFEILGENALDRSERRWRSVRGRRVGLVLQDALTALDPLRTIGAEVTEALVDVPRRERTDRVEALLTSVGIPDPEVKRRQRSFQLSGGQRQRALIASALAGDPDLIIADEPTTALDVTVQAQVLDLVVAQARAGRAVILVSHDLAVVSAIADRVIVMHDGHIVEQGPVRTVIDAPAADHTRALIAAVPRGTARPPLADAPDAVPVFSANGLRKTYRVLRCPVVAVDDVSFDVAENEVVGVVGESGSGKSTVAELVTGLLTPDAGEMWLHGAPHTAANRRAGAIGLVAQDSVASFDPRYTVDRIVAESVATVRPDRDDRSARVRELLDAVHLPSSAAHRHPRELSGGQRQRVNIARALGSSPRLLVCDEPVSALDISVQAQILDLLRELTENTDIGVVFISHDLSVVRQLCHRLVVLDRGRVAEQGSAAAVFANPRSSCTRRLLDAVPTL</sequence>